<name>A0A9X8NTL4_BACCE</name>
<sequence length="243" mass="28085">MRPEIIELSINSQNFNVILSPQKNPDAILFLHGLGEDRTGINYFFANAEKVQFQRGFSVCRFNWSGLGEDLGDLNLDIWKSQLKEVLKYLKGRFRKIHIIARNICRIFFDAPYKLGDLCLIGHSHPCFFENSILNQFCNENNLIIVSQKDSYSLVEELHWTNLSFETSSIGGLCFPSKLFSQVGIHLKKNCYCDYLFSMGTQKYDSTMFSLKEINLPDTDLLVRKEHDRNILNNLLSEVIKVE</sequence>
<dbReference type="InterPro" id="IPR029058">
    <property type="entry name" value="AB_hydrolase_fold"/>
</dbReference>
<organism evidence="1 2">
    <name type="scientific">Bacillus cereus</name>
    <dbReference type="NCBI Taxonomy" id="1396"/>
    <lineage>
        <taxon>Bacteria</taxon>
        <taxon>Bacillati</taxon>
        <taxon>Bacillota</taxon>
        <taxon>Bacilli</taxon>
        <taxon>Bacillales</taxon>
        <taxon>Bacillaceae</taxon>
        <taxon>Bacillus</taxon>
        <taxon>Bacillus cereus group</taxon>
    </lineage>
</organism>
<dbReference type="Proteomes" id="UP000253597">
    <property type="component" value="Unassembled WGS sequence"/>
</dbReference>
<proteinExistence type="predicted"/>
<comment type="caution">
    <text evidence="1">The sequence shown here is derived from an EMBL/GenBank/DDBJ whole genome shotgun (WGS) entry which is preliminary data.</text>
</comment>
<dbReference type="AlphaFoldDB" id="A0A9X8NTL4"/>
<evidence type="ECO:0000313" key="2">
    <source>
        <dbReference type="Proteomes" id="UP000253597"/>
    </source>
</evidence>
<reference evidence="1 2" key="1">
    <citation type="submission" date="2019-01" db="EMBL/GenBank/DDBJ databases">
        <title>Draft genome sequence of heavy metal resistant Bacillus cereus NWUAB01.</title>
        <authorList>
            <person name="Babalola O."/>
            <person name="Aremu B.R."/>
            <person name="Ayangbenro A.S."/>
        </authorList>
    </citation>
    <scope>NUCLEOTIDE SEQUENCE [LARGE SCALE GENOMIC DNA]</scope>
    <source>
        <strain evidence="1 2">NWUAB01</strain>
    </source>
</reference>
<gene>
    <name evidence="1" type="ORF">DR116_0024930</name>
</gene>
<dbReference type="SUPFAM" id="SSF53474">
    <property type="entry name" value="alpha/beta-Hydrolases"/>
    <property type="match status" value="1"/>
</dbReference>
<dbReference type="EMBL" id="QNGD03000014">
    <property type="protein sequence ID" value="RWQ71104.1"/>
    <property type="molecule type" value="Genomic_DNA"/>
</dbReference>
<protein>
    <recommendedName>
        <fullName evidence="3">Alpha/beta hydrolase</fullName>
    </recommendedName>
</protein>
<accession>A0A9X8NTL4</accession>
<evidence type="ECO:0008006" key="3">
    <source>
        <dbReference type="Google" id="ProtNLM"/>
    </source>
</evidence>
<dbReference type="RefSeq" id="WP_113303308.1">
    <property type="nucleotide sequence ID" value="NZ_QNGD03000014.1"/>
</dbReference>
<evidence type="ECO:0000313" key="1">
    <source>
        <dbReference type="EMBL" id="RWQ71104.1"/>
    </source>
</evidence>
<dbReference type="Gene3D" id="3.40.50.1820">
    <property type="entry name" value="alpha/beta hydrolase"/>
    <property type="match status" value="1"/>
</dbReference>